<feature type="transmembrane region" description="Helical" evidence="1">
    <location>
        <begin position="90"/>
        <end position="109"/>
    </location>
</feature>
<feature type="transmembrane region" description="Helical" evidence="1">
    <location>
        <begin position="360"/>
        <end position="384"/>
    </location>
</feature>
<feature type="transmembrane region" description="Helical" evidence="1">
    <location>
        <begin position="45"/>
        <end position="69"/>
    </location>
</feature>
<gene>
    <name evidence="4" type="ordered locus">Vapar_0770</name>
</gene>
<evidence type="ECO:0000259" key="2">
    <source>
        <dbReference type="Pfam" id="PF01757"/>
    </source>
</evidence>
<organism evidence="4">
    <name type="scientific">Variovorax paradoxus (strain S110)</name>
    <dbReference type="NCBI Taxonomy" id="543728"/>
    <lineage>
        <taxon>Bacteria</taxon>
        <taxon>Pseudomonadati</taxon>
        <taxon>Pseudomonadota</taxon>
        <taxon>Betaproteobacteria</taxon>
        <taxon>Burkholderiales</taxon>
        <taxon>Comamonadaceae</taxon>
        <taxon>Variovorax</taxon>
    </lineage>
</organism>
<keyword evidence="4" id="KW-0808">Transferase</keyword>
<dbReference type="GO" id="GO:0016020">
    <property type="term" value="C:membrane"/>
    <property type="evidence" value="ECO:0007669"/>
    <property type="project" value="TreeGrafter"/>
</dbReference>
<proteinExistence type="predicted"/>
<dbReference type="KEGG" id="vap:Vapar_0770"/>
<dbReference type="InterPro" id="IPR002656">
    <property type="entry name" value="Acyl_transf_3_dom"/>
</dbReference>
<evidence type="ECO:0000256" key="1">
    <source>
        <dbReference type="SAM" id="Phobius"/>
    </source>
</evidence>
<keyword evidence="1" id="KW-0472">Membrane</keyword>
<feature type="domain" description="Acyltransferase 3" evidence="2">
    <location>
        <begin position="24"/>
        <end position="346"/>
    </location>
</feature>
<dbReference type="GO" id="GO:0009103">
    <property type="term" value="P:lipopolysaccharide biosynthetic process"/>
    <property type="evidence" value="ECO:0007669"/>
    <property type="project" value="TreeGrafter"/>
</dbReference>
<dbReference type="HOGENOM" id="CLU_005679_10_4_4"/>
<evidence type="ECO:0000313" key="4">
    <source>
        <dbReference type="EMBL" id="ACS17423.1"/>
    </source>
</evidence>
<feature type="domain" description="SGNH" evidence="3">
    <location>
        <begin position="424"/>
        <end position="656"/>
    </location>
</feature>
<evidence type="ECO:0000259" key="3">
    <source>
        <dbReference type="Pfam" id="PF19040"/>
    </source>
</evidence>
<name>C5CMC2_VARPS</name>
<feature type="transmembrane region" description="Helical" evidence="1">
    <location>
        <begin position="210"/>
        <end position="227"/>
    </location>
</feature>
<dbReference type="EMBL" id="CP001635">
    <property type="protein sequence ID" value="ACS17423.1"/>
    <property type="molecule type" value="Genomic_DNA"/>
</dbReference>
<protein>
    <submittedName>
        <fullName evidence="4">Acyltransferase 3</fullName>
    </submittedName>
</protein>
<reference evidence="4" key="1">
    <citation type="submission" date="2009-06" db="EMBL/GenBank/DDBJ databases">
        <title>Complete sequence of chromosome 1 of Variovorax paradoxus S110.</title>
        <authorList>
            <consortium name="US DOE Joint Genome Institute"/>
            <person name="Lucas S."/>
            <person name="Copeland A."/>
            <person name="Lapidus A."/>
            <person name="Glavina del Rio T."/>
            <person name="Tice H."/>
            <person name="Bruce D."/>
            <person name="Goodwin L."/>
            <person name="Pitluck S."/>
            <person name="Chertkov O."/>
            <person name="Brettin T."/>
            <person name="Detter J.C."/>
            <person name="Han C."/>
            <person name="Larimer F."/>
            <person name="Land M."/>
            <person name="Hauser L."/>
            <person name="Kyrpides N."/>
            <person name="Ovchinnikova G."/>
            <person name="Orwin P."/>
            <person name="Leadbetter J.R."/>
            <person name="Spain J.C."/>
            <person name="Han J.I."/>
        </authorList>
    </citation>
    <scope>NUCLEOTIDE SEQUENCE</scope>
    <source>
        <strain evidence="4">S110</strain>
    </source>
</reference>
<dbReference type="GO" id="GO:0016747">
    <property type="term" value="F:acyltransferase activity, transferring groups other than amino-acyl groups"/>
    <property type="evidence" value="ECO:0007669"/>
    <property type="project" value="InterPro"/>
</dbReference>
<feature type="transmembrane region" description="Helical" evidence="1">
    <location>
        <begin position="264"/>
        <end position="285"/>
    </location>
</feature>
<dbReference type="PANTHER" id="PTHR23028:SF53">
    <property type="entry name" value="ACYL_TRANSF_3 DOMAIN-CONTAINING PROTEIN"/>
    <property type="match status" value="1"/>
</dbReference>
<dbReference type="Pfam" id="PF01757">
    <property type="entry name" value="Acyl_transf_3"/>
    <property type="match status" value="1"/>
</dbReference>
<dbReference type="OrthoDB" id="9814807at2"/>
<dbReference type="eggNOG" id="COG1835">
    <property type="taxonomic scope" value="Bacteria"/>
</dbReference>
<keyword evidence="4" id="KW-0012">Acyltransferase</keyword>
<feature type="transmembrane region" description="Helical" evidence="1">
    <location>
        <begin position="179"/>
        <end position="198"/>
    </location>
</feature>
<dbReference type="InterPro" id="IPR050879">
    <property type="entry name" value="Acyltransferase_3"/>
</dbReference>
<feature type="transmembrane region" description="Helical" evidence="1">
    <location>
        <begin position="150"/>
        <end position="172"/>
    </location>
</feature>
<keyword evidence="1" id="KW-0812">Transmembrane</keyword>
<keyword evidence="1" id="KW-1133">Transmembrane helix</keyword>
<dbReference type="AlphaFoldDB" id="C5CMC2"/>
<feature type="transmembrane region" description="Helical" evidence="1">
    <location>
        <begin position="329"/>
        <end position="348"/>
    </location>
</feature>
<dbReference type="InterPro" id="IPR043968">
    <property type="entry name" value="SGNH"/>
</dbReference>
<sequence length="684" mass="75651">MTTTSSPTAPQEHAHLLHPKYRPDIDGLRAVAVLSVLGYHAFPQWIKGGFIGVDIFFVISGFLITTIILGSFEGDGFSYREFYARRVKRIFPALVLVLAATFAFGWWALLPHEWEQLGKHVAAGAGFVSNFAFWSEAGYFDNAAETKPLLHLWSLAIEEQFYIFWPVLLGLAWKRKWRVLTVVGAVAALSFLLNVATIHSHREAAFYSPLSRFWELMIGGMLAYMRLHRPLPKPGWGRHAQSIAGLVLIGLGLAFIRGGKAFPGFWAILPTLGAFYCIAAGPTGVLNRYVLASRPMVWVGLISYPLYLWHWPLLVYARIVEGELPSNGLRALMLLAAVVLAWLTYRFVERGTRRSENSTVISVLVALMVGFVVLGTLAATRYYVGRHSDPYFNKTAAAAKDWGYPDGLSPIKVDGEVLQQIGHGKRRVLLFGDSHIEQYGPRAVELNKIAPDTLDSLSFATWGACPPIPNVVDEKNNLCGERRDGAMRLAISDKFDAVVFGGCWNCYFSETGKPNAANAEADRYYYSDGKTKHRFMGGGGVDLALNMLEAVMTNLAKHKQVYLVLDNPVGEGYGPEEFVKGGRLGNMSVAPMSPTTEWVSAQRALHERMRQIAIRSGAIVIDPIPTLCKGTQCTRADADATPIYKDAGHLRAEYVRKFATYIDVAMSTQKQQQTPATVPVVTGR</sequence>
<feature type="transmembrane region" description="Helical" evidence="1">
    <location>
        <begin position="239"/>
        <end position="258"/>
    </location>
</feature>
<feature type="transmembrane region" description="Helical" evidence="1">
    <location>
        <begin position="297"/>
        <end position="317"/>
    </location>
</feature>
<accession>C5CMC2</accession>
<dbReference type="PANTHER" id="PTHR23028">
    <property type="entry name" value="ACETYLTRANSFERASE"/>
    <property type="match status" value="1"/>
</dbReference>
<dbReference type="STRING" id="543728.Vapar_0770"/>
<dbReference type="Pfam" id="PF19040">
    <property type="entry name" value="SGNH"/>
    <property type="match status" value="1"/>
</dbReference>